<accession>A0A5B7G6J9</accession>
<reference evidence="1 2" key="1">
    <citation type="submission" date="2019-05" db="EMBL/GenBank/DDBJ databases">
        <title>Another draft genome of Portunus trituberculatus and its Hox gene families provides insights of decapod evolution.</title>
        <authorList>
            <person name="Jeong J.-H."/>
            <person name="Song I."/>
            <person name="Kim S."/>
            <person name="Choi T."/>
            <person name="Kim D."/>
            <person name="Ryu S."/>
            <person name="Kim W."/>
        </authorList>
    </citation>
    <scope>NUCLEOTIDE SEQUENCE [LARGE SCALE GENOMIC DNA]</scope>
    <source>
        <tissue evidence="1">Muscle</tissue>
    </source>
</reference>
<evidence type="ECO:0000313" key="1">
    <source>
        <dbReference type="EMBL" id="MPC53116.1"/>
    </source>
</evidence>
<organism evidence="1 2">
    <name type="scientific">Portunus trituberculatus</name>
    <name type="common">Swimming crab</name>
    <name type="synonym">Neptunus trituberculatus</name>
    <dbReference type="NCBI Taxonomy" id="210409"/>
    <lineage>
        <taxon>Eukaryota</taxon>
        <taxon>Metazoa</taxon>
        <taxon>Ecdysozoa</taxon>
        <taxon>Arthropoda</taxon>
        <taxon>Crustacea</taxon>
        <taxon>Multicrustacea</taxon>
        <taxon>Malacostraca</taxon>
        <taxon>Eumalacostraca</taxon>
        <taxon>Eucarida</taxon>
        <taxon>Decapoda</taxon>
        <taxon>Pleocyemata</taxon>
        <taxon>Brachyura</taxon>
        <taxon>Eubrachyura</taxon>
        <taxon>Portunoidea</taxon>
        <taxon>Portunidae</taxon>
        <taxon>Portuninae</taxon>
        <taxon>Portunus</taxon>
    </lineage>
</organism>
<dbReference type="EMBL" id="VSRR010011396">
    <property type="protein sequence ID" value="MPC53116.1"/>
    <property type="molecule type" value="Genomic_DNA"/>
</dbReference>
<sequence>MTVRSWERKTRPPANEGAVVAVVVLVVWAAVWHSARPSHAHSRLLAPLRRHQSTNARKAQHSIQAPLECEVL</sequence>
<evidence type="ECO:0000313" key="2">
    <source>
        <dbReference type="Proteomes" id="UP000324222"/>
    </source>
</evidence>
<comment type="caution">
    <text evidence="1">The sequence shown here is derived from an EMBL/GenBank/DDBJ whole genome shotgun (WGS) entry which is preliminary data.</text>
</comment>
<name>A0A5B7G6J9_PORTR</name>
<protein>
    <submittedName>
        <fullName evidence="1">Uncharacterized protein</fullName>
    </submittedName>
</protein>
<dbReference type="Proteomes" id="UP000324222">
    <property type="component" value="Unassembled WGS sequence"/>
</dbReference>
<dbReference type="AlphaFoldDB" id="A0A5B7G6J9"/>
<keyword evidence="2" id="KW-1185">Reference proteome</keyword>
<proteinExistence type="predicted"/>
<gene>
    <name evidence="1" type="ORF">E2C01_047001</name>
</gene>